<dbReference type="Proteomes" id="UP000775213">
    <property type="component" value="Unassembled WGS sequence"/>
</dbReference>
<evidence type="ECO:0000256" key="1">
    <source>
        <dbReference type="SAM" id="MobiDB-lite"/>
    </source>
</evidence>
<comment type="caution">
    <text evidence="2">The sequence shown here is derived from an EMBL/GenBank/DDBJ whole genome shotgun (WGS) entry which is preliminary data.</text>
</comment>
<sequence length="221" mass="24752">MKVSTIPLRTGFVVHMSRAGKIYGFHPYTRNSTLLCLTQVNWFREHSASFWRLELETRFTAYVPFTPVIPKNTCPPRLTAAAGTELAGASSSSPVMIAHSTKELYKRHCPSSLTRYCWIGLSPIVQDSPLLPPWESGPCLSPSVADHPKRPAKHHWLGQPLPDQLPNTTQAHQTALLSFLQDLARTVRQIPTRYAPVRHFVFNSSDSSKRRLKIKAVASAL</sequence>
<gene>
    <name evidence="2" type="ORF">IEQ34_024934</name>
</gene>
<protein>
    <submittedName>
        <fullName evidence="2">Uncharacterized protein</fullName>
    </submittedName>
</protein>
<accession>A0AAV7FR74</accession>
<organism evidence="2 3">
    <name type="scientific">Dendrobium chrysotoxum</name>
    <name type="common">Orchid</name>
    <dbReference type="NCBI Taxonomy" id="161865"/>
    <lineage>
        <taxon>Eukaryota</taxon>
        <taxon>Viridiplantae</taxon>
        <taxon>Streptophyta</taxon>
        <taxon>Embryophyta</taxon>
        <taxon>Tracheophyta</taxon>
        <taxon>Spermatophyta</taxon>
        <taxon>Magnoliopsida</taxon>
        <taxon>Liliopsida</taxon>
        <taxon>Asparagales</taxon>
        <taxon>Orchidaceae</taxon>
        <taxon>Epidendroideae</taxon>
        <taxon>Malaxideae</taxon>
        <taxon>Dendrobiinae</taxon>
        <taxon>Dendrobium</taxon>
    </lineage>
</organism>
<name>A0AAV7FR74_DENCH</name>
<reference evidence="2 3" key="1">
    <citation type="journal article" date="2021" name="Hortic Res">
        <title>Chromosome-scale assembly of the Dendrobium chrysotoxum genome enhances the understanding of orchid evolution.</title>
        <authorList>
            <person name="Zhang Y."/>
            <person name="Zhang G.Q."/>
            <person name="Zhang D."/>
            <person name="Liu X.D."/>
            <person name="Xu X.Y."/>
            <person name="Sun W.H."/>
            <person name="Yu X."/>
            <person name="Zhu X."/>
            <person name="Wang Z.W."/>
            <person name="Zhao X."/>
            <person name="Zhong W.Y."/>
            <person name="Chen H."/>
            <person name="Yin W.L."/>
            <person name="Huang T."/>
            <person name="Niu S.C."/>
            <person name="Liu Z.J."/>
        </authorList>
    </citation>
    <scope>NUCLEOTIDE SEQUENCE [LARGE SCALE GENOMIC DNA]</scope>
    <source>
        <strain evidence="2">Lindl</strain>
    </source>
</reference>
<evidence type="ECO:0000313" key="3">
    <source>
        <dbReference type="Proteomes" id="UP000775213"/>
    </source>
</evidence>
<evidence type="ECO:0000313" key="2">
    <source>
        <dbReference type="EMBL" id="KAH0446229.1"/>
    </source>
</evidence>
<keyword evidence="3" id="KW-1185">Reference proteome</keyword>
<dbReference type="AlphaFoldDB" id="A0AAV7FR74"/>
<feature type="region of interest" description="Disordered" evidence="1">
    <location>
        <begin position="142"/>
        <end position="167"/>
    </location>
</feature>
<proteinExistence type="predicted"/>
<dbReference type="EMBL" id="JAGFBR010000232">
    <property type="protein sequence ID" value="KAH0446229.1"/>
    <property type="molecule type" value="Genomic_DNA"/>
</dbReference>